<accession>A0A150KDY9</accession>
<evidence type="ECO:0000313" key="1">
    <source>
        <dbReference type="EMBL" id="KYC67582.1"/>
    </source>
</evidence>
<reference evidence="1 2" key="1">
    <citation type="submission" date="2016-01" db="EMBL/GenBank/DDBJ databases">
        <title>Genome Sequences of Twelve Sporeforming Bacillus Species Isolated from Foods.</title>
        <authorList>
            <person name="Berendsen E.M."/>
            <person name="Wells-Bennik M.H."/>
            <person name="Krawcyk A.O."/>
            <person name="De Jong A."/>
            <person name="Holsappel S."/>
            <person name="Eijlander R.T."/>
            <person name="Kuipers O.P."/>
        </authorList>
    </citation>
    <scope>NUCLEOTIDE SEQUENCE [LARGE SCALE GENOMIC DNA]</scope>
    <source>
        <strain evidence="1 2">B4099</strain>
    </source>
</reference>
<dbReference type="PATRIC" id="fig|1398.25.peg.3532"/>
<protein>
    <submittedName>
        <fullName evidence="1">Uncharacterized protein</fullName>
    </submittedName>
</protein>
<dbReference type="Proteomes" id="UP000075304">
    <property type="component" value="Unassembled WGS sequence"/>
</dbReference>
<name>A0A150KDY9_HEYCO</name>
<dbReference type="EMBL" id="LQYI01000069">
    <property type="protein sequence ID" value="KYC67582.1"/>
    <property type="molecule type" value="Genomic_DNA"/>
</dbReference>
<organism evidence="1 2">
    <name type="scientific">Heyndrickxia coagulans</name>
    <name type="common">Weizmannia coagulans</name>
    <dbReference type="NCBI Taxonomy" id="1398"/>
    <lineage>
        <taxon>Bacteria</taxon>
        <taxon>Bacillati</taxon>
        <taxon>Bacillota</taxon>
        <taxon>Bacilli</taxon>
        <taxon>Bacillales</taxon>
        <taxon>Bacillaceae</taxon>
        <taxon>Heyndrickxia</taxon>
    </lineage>
</organism>
<dbReference type="AlphaFoldDB" id="A0A150KDY9"/>
<gene>
    <name evidence="1" type="ORF">B4099_3087</name>
</gene>
<sequence length="64" mass="7244">MQMPPFKAKNPFIRKGRKGMFRGTTFIAGIHPASHLVNGFHPVWFCQTAHRQVRPGSGWRSLPA</sequence>
<evidence type="ECO:0000313" key="2">
    <source>
        <dbReference type="Proteomes" id="UP000075304"/>
    </source>
</evidence>
<proteinExistence type="predicted"/>
<comment type="caution">
    <text evidence="1">The sequence shown here is derived from an EMBL/GenBank/DDBJ whole genome shotgun (WGS) entry which is preliminary data.</text>
</comment>